<feature type="transmembrane region" description="Helical" evidence="7">
    <location>
        <begin position="195"/>
        <end position="215"/>
    </location>
</feature>
<feature type="transmembrane region" description="Helical" evidence="7">
    <location>
        <begin position="413"/>
        <end position="433"/>
    </location>
</feature>
<keyword evidence="2" id="KW-0813">Transport</keyword>
<dbReference type="GO" id="GO:0042910">
    <property type="term" value="F:xenobiotic transmembrane transporter activity"/>
    <property type="evidence" value="ECO:0007669"/>
    <property type="project" value="InterPro"/>
</dbReference>
<dbReference type="Pfam" id="PF01554">
    <property type="entry name" value="MatE"/>
    <property type="match status" value="2"/>
</dbReference>
<feature type="transmembrane region" description="Helical" evidence="7">
    <location>
        <begin position="50"/>
        <end position="79"/>
    </location>
</feature>
<dbReference type="EMBL" id="WQLB01000008">
    <property type="protein sequence ID" value="MVN86641.1"/>
    <property type="molecule type" value="Genomic_DNA"/>
</dbReference>
<evidence type="ECO:0000256" key="3">
    <source>
        <dbReference type="ARBA" id="ARBA00022475"/>
    </source>
</evidence>
<feature type="transmembrane region" description="Helical" evidence="7">
    <location>
        <begin position="138"/>
        <end position="156"/>
    </location>
</feature>
<dbReference type="AlphaFoldDB" id="A0A7C9LQF1"/>
<comment type="subcellular location">
    <subcellularLocation>
        <location evidence="1">Cell membrane</location>
        <topology evidence="1">Multi-pass membrane protein</topology>
    </subcellularLocation>
</comment>
<name>A0A7C9LQF1_9DEIO</name>
<dbReference type="InterPro" id="IPR051327">
    <property type="entry name" value="MATE_MepA_subfamily"/>
</dbReference>
<dbReference type="GO" id="GO:0015297">
    <property type="term" value="F:antiporter activity"/>
    <property type="evidence" value="ECO:0007669"/>
    <property type="project" value="InterPro"/>
</dbReference>
<evidence type="ECO:0000256" key="4">
    <source>
        <dbReference type="ARBA" id="ARBA00022692"/>
    </source>
</evidence>
<keyword evidence="4 7" id="KW-0812">Transmembrane</keyword>
<reference evidence="8 9" key="1">
    <citation type="submission" date="2019-12" db="EMBL/GenBank/DDBJ databases">
        <title>Deinococcus sp. HMF7620 Genome sequencing and assembly.</title>
        <authorList>
            <person name="Kang H."/>
            <person name="Kim H."/>
            <person name="Joh K."/>
        </authorList>
    </citation>
    <scope>NUCLEOTIDE SEQUENCE [LARGE SCALE GENOMIC DNA]</scope>
    <source>
        <strain evidence="8 9">HMF7620</strain>
    </source>
</reference>
<feature type="transmembrane region" description="Helical" evidence="7">
    <location>
        <begin position="357"/>
        <end position="378"/>
    </location>
</feature>
<accession>A0A7C9LQF1</accession>
<dbReference type="PANTHER" id="PTHR43823:SF3">
    <property type="entry name" value="MULTIDRUG EXPORT PROTEIN MEPA"/>
    <property type="match status" value="1"/>
</dbReference>
<keyword evidence="5 7" id="KW-1133">Transmembrane helix</keyword>
<dbReference type="Proteomes" id="UP000483286">
    <property type="component" value="Unassembled WGS sequence"/>
</dbReference>
<evidence type="ECO:0000256" key="1">
    <source>
        <dbReference type="ARBA" id="ARBA00004651"/>
    </source>
</evidence>
<dbReference type="RefSeq" id="WP_198170515.1">
    <property type="nucleotide sequence ID" value="NZ_WQLB01000008.1"/>
</dbReference>
<evidence type="ECO:0000313" key="9">
    <source>
        <dbReference type="Proteomes" id="UP000483286"/>
    </source>
</evidence>
<evidence type="ECO:0000313" key="8">
    <source>
        <dbReference type="EMBL" id="MVN86641.1"/>
    </source>
</evidence>
<gene>
    <name evidence="8" type="ORF">GO986_07665</name>
</gene>
<sequence>MKGAHAEQLGTRPVGPLLAEYAAQSTFALLVYSAYLLTDTYILSVGVGPLAAAGAGIIAPVLLLLGAVSTTVGSGGAALVSRALGQRDPVLAARVIASAFLMFWVVAGSVTLLGAPFIEPLVKVLGASARVAPYAEDFGRIILLGAITSTGFSAFIRAEGQVHFATAIWVVPVLVNLALCWLFVMVAHWGVSGAALATVAGQAVSAGMGLWYFFLRPRPVRIAPWLWRPHAPLLWEVARTGLPSFAKNASASLLIIVTNHLLRGVGGDTALSVFAVVSRLLSGLLTPQTGLAQGVQPLVGFNVGRQAWDRVTLAVRWALGSTVAYGLLVWAACWCWPSGWINLLSQDERVRREGAEALRLLALAAPFLGVTVLAVTVLQSLGRIREALLLSVGGPLLLKVPVLLVAAQVSLSALWLADAVSEGLMAGVAVWCLHRTRRAWR</sequence>
<dbReference type="PANTHER" id="PTHR43823">
    <property type="entry name" value="SPORULATION PROTEIN YKVU"/>
    <property type="match status" value="1"/>
</dbReference>
<keyword evidence="9" id="KW-1185">Reference proteome</keyword>
<dbReference type="PIRSF" id="PIRSF006603">
    <property type="entry name" value="DinF"/>
    <property type="match status" value="1"/>
</dbReference>
<proteinExistence type="predicted"/>
<dbReference type="GO" id="GO:0005886">
    <property type="term" value="C:plasma membrane"/>
    <property type="evidence" value="ECO:0007669"/>
    <property type="project" value="UniProtKB-SubCell"/>
</dbReference>
<feature type="transmembrane region" description="Helical" evidence="7">
    <location>
        <begin position="387"/>
        <end position="407"/>
    </location>
</feature>
<evidence type="ECO:0000256" key="7">
    <source>
        <dbReference type="SAM" id="Phobius"/>
    </source>
</evidence>
<evidence type="ECO:0000256" key="2">
    <source>
        <dbReference type="ARBA" id="ARBA00022448"/>
    </source>
</evidence>
<feature type="transmembrane region" description="Helical" evidence="7">
    <location>
        <begin position="21"/>
        <end position="38"/>
    </location>
</feature>
<feature type="transmembrane region" description="Helical" evidence="7">
    <location>
        <begin position="91"/>
        <end position="118"/>
    </location>
</feature>
<protein>
    <submittedName>
        <fullName evidence="8">MATE family efflux transporter</fullName>
    </submittedName>
</protein>
<dbReference type="InterPro" id="IPR048279">
    <property type="entry name" value="MdtK-like"/>
</dbReference>
<evidence type="ECO:0000256" key="5">
    <source>
        <dbReference type="ARBA" id="ARBA00022989"/>
    </source>
</evidence>
<organism evidence="8 9">
    <name type="scientific">Deinococcus arboris</name>
    <dbReference type="NCBI Taxonomy" id="2682977"/>
    <lineage>
        <taxon>Bacteria</taxon>
        <taxon>Thermotogati</taxon>
        <taxon>Deinococcota</taxon>
        <taxon>Deinococci</taxon>
        <taxon>Deinococcales</taxon>
        <taxon>Deinococcaceae</taxon>
        <taxon>Deinococcus</taxon>
    </lineage>
</organism>
<dbReference type="InterPro" id="IPR002528">
    <property type="entry name" value="MATE_fam"/>
</dbReference>
<feature type="transmembrane region" description="Helical" evidence="7">
    <location>
        <begin position="168"/>
        <end position="189"/>
    </location>
</feature>
<feature type="transmembrane region" description="Helical" evidence="7">
    <location>
        <begin position="314"/>
        <end position="337"/>
    </location>
</feature>
<keyword evidence="3" id="KW-1003">Cell membrane</keyword>
<comment type="caution">
    <text evidence="8">The sequence shown here is derived from an EMBL/GenBank/DDBJ whole genome shotgun (WGS) entry which is preliminary data.</text>
</comment>
<evidence type="ECO:0000256" key="6">
    <source>
        <dbReference type="ARBA" id="ARBA00023136"/>
    </source>
</evidence>
<keyword evidence="6 7" id="KW-0472">Membrane</keyword>